<protein>
    <recommendedName>
        <fullName evidence="3">Blue-light-activated histidine kinase</fullName>
        <ecNumber evidence="2">2.7.13.3</ecNumber>
    </recommendedName>
</protein>
<dbReference type="NCBIfam" id="TIGR00229">
    <property type="entry name" value="sensory_box"/>
    <property type="match status" value="1"/>
</dbReference>
<dbReference type="RefSeq" id="WP_244532137.1">
    <property type="nucleotide sequence ID" value="NZ_FOSN01000003.1"/>
</dbReference>
<dbReference type="PANTHER" id="PTHR41523:SF7">
    <property type="entry name" value="HISTIDINE KINASE"/>
    <property type="match status" value="1"/>
</dbReference>
<evidence type="ECO:0000256" key="6">
    <source>
        <dbReference type="ARBA" id="ARBA00022741"/>
    </source>
</evidence>
<keyword evidence="8" id="KW-0067">ATP-binding</keyword>
<dbReference type="PANTHER" id="PTHR41523">
    <property type="entry name" value="TWO-COMPONENT SYSTEM SENSOR PROTEIN"/>
    <property type="match status" value="1"/>
</dbReference>
<comment type="catalytic activity">
    <reaction evidence="1">
        <text>ATP + protein L-histidine = ADP + protein N-phospho-L-histidine.</text>
        <dbReference type="EC" id="2.7.13.3"/>
    </reaction>
</comment>
<dbReference type="InterPro" id="IPR035965">
    <property type="entry name" value="PAS-like_dom_sf"/>
</dbReference>
<evidence type="ECO:0000313" key="10">
    <source>
        <dbReference type="EMBL" id="SFK19915.1"/>
    </source>
</evidence>
<dbReference type="SUPFAM" id="SSF55785">
    <property type="entry name" value="PYP-like sensor domain (PAS domain)"/>
    <property type="match status" value="2"/>
</dbReference>
<dbReference type="Gene3D" id="3.30.450.20">
    <property type="entry name" value="PAS domain"/>
    <property type="match status" value="2"/>
</dbReference>
<evidence type="ECO:0000256" key="1">
    <source>
        <dbReference type="ARBA" id="ARBA00000085"/>
    </source>
</evidence>
<dbReference type="InterPro" id="IPR000014">
    <property type="entry name" value="PAS"/>
</dbReference>
<keyword evidence="5" id="KW-0808">Transferase</keyword>
<keyword evidence="11" id="KW-1185">Reference proteome</keyword>
<dbReference type="InterPro" id="IPR036890">
    <property type="entry name" value="HATPase_C_sf"/>
</dbReference>
<dbReference type="PROSITE" id="PS50112">
    <property type="entry name" value="PAS"/>
    <property type="match status" value="1"/>
</dbReference>
<gene>
    <name evidence="10" type="ORF">SAMN05444581_103207</name>
</gene>
<feature type="domain" description="PAS" evidence="9">
    <location>
        <begin position="8"/>
        <end position="80"/>
    </location>
</feature>
<reference evidence="10 11" key="1">
    <citation type="submission" date="2016-10" db="EMBL/GenBank/DDBJ databases">
        <authorList>
            <person name="de Groot N.N."/>
        </authorList>
    </citation>
    <scope>NUCLEOTIDE SEQUENCE [LARGE SCALE GENOMIC DNA]</scope>
    <source>
        <strain evidence="10 11">NE2</strain>
    </source>
</reference>
<keyword evidence="4" id="KW-0597">Phosphoprotein</keyword>
<evidence type="ECO:0000256" key="7">
    <source>
        <dbReference type="ARBA" id="ARBA00022777"/>
    </source>
</evidence>
<evidence type="ECO:0000259" key="9">
    <source>
        <dbReference type="PROSITE" id="PS50112"/>
    </source>
</evidence>
<dbReference type="Pfam" id="PF08448">
    <property type="entry name" value="PAS_4"/>
    <property type="match status" value="1"/>
</dbReference>
<dbReference type="GO" id="GO:0005524">
    <property type="term" value="F:ATP binding"/>
    <property type="evidence" value="ECO:0007669"/>
    <property type="project" value="UniProtKB-KW"/>
</dbReference>
<evidence type="ECO:0000256" key="5">
    <source>
        <dbReference type="ARBA" id="ARBA00022679"/>
    </source>
</evidence>
<dbReference type="Pfam" id="PF07536">
    <property type="entry name" value="HWE_HK"/>
    <property type="match status" value="1"/>
</dbReference>
<dbReference type="EMBL" id="FOSN01000003">
    <property type="protein sequence ID" value="SFK19915.1"/>
    <property type="molecule type" value="Genomic_DNA"/>
</dbReference>
<evidence type="ECO:0000256" key="2">
    <source>
        <dbReference type="ARBA" id="ARBA00012438"/>
    </source>
</evidence>
<name>A0A1I3XK84_9HYPH</name>
<dbReference type="InterPro" id="IPR011102">
    <property type="entry name" value="Sig_transdc_His_kinase_HWE"/>
</dbReference>
<dbReference type="AlphaFoldDB" id="A0A1I3XK84"/>
<dbReference type="GO" id="GO:0004673">
    <property type="term" value="F:protein histidine kinase activity"/>
    <property type="evidence" value="ECO:0007669"/>
    <property type="project" value="UniProtKB-EC"/>
</dbReference>
<dbReference type="Gene3D" id="3.30.565.10">
    <property type="entry name" value="Histidine kinase-like ATPase, C-terminal domain"/>
    <property type="match status" value="1"/>
</dbReference>
<evidence type="ECO:0000256" key="4">
    <source>
        <dbReference type="ARBA" id="ARBA00022553"/>
    </source>
</evidence>
<dbReference type="Proteomes" id="UP000198755">
    <property type="component" value="Unassembled WGS sequence"/>
</dbReference>
<evidence type="ECO:0000256" key="8">
    <source>
        <dbReference type="ARBA" id="ARBA00022840"/>
    </source>
</evidence>
<dbReference type="SMART" id="SM00911">
    <property type="entry name" value="HWE_HK"/>
    <property type="match status" value="1"/>
</dbReference>
<dbReference type="SMART" id="SM00091">
    <property type="entry name" value="PAS"/>
    <property type="match status" value="2"/>
</dbReference>
<evidence type="ECO:0000313" key="11">
    <source>
        <dbReference type="Proteomes" id="UP000198755"/>
    </source>
</evidence>
<accession>A0A1I3XK84</accession>
<organism evidence="10 11">
    <name type="scientific">Methylocapsa palsarum</name>
    <dbReference type="NCBI Taxonomy" id="1612308"/>
    <lineage>
        <taxon>Bacteria</taxon>
        <taxon>Pseudomonadati</taxon>
        <taxon>Pseudomonadota</taxon>
        <taxon>Alphaproteobacteria</taxon>
        <taxon>Hyphomicrobiales</taxon>
        <taxon>Beijerinckiaceae</taxon>
        <taxon>Methylocapsa</taxon>
    </lineage>
</organism>
<keyword evidence="7" id="KW-0418">Kinase</keyword>
<dbReference type="STRING" id="1612308.SAMN05444581_103207"/>
<evidence type="ECO:0000256" key="3">
    <source>
        <dbReference type="ARBA" id="ARBA00021740"/>
    </source>
</evidence>
<dbReference type="CDD" id="cd00130">
    <property type="entry name" value="PAS"/>
    <property type="match status" value="1"/>
</dbReference>
<dbReference type="InterPro" id="IPR013656">
    <property type="entry name" value="PAS_4"/>
</dbReference>
<keyword evidence="6" id="KW-0547">Nucleotide-binding</keyword>
<dbReference type="EC" id="2.7.13.3" evidence="2"/>
<sequence>MSLDIVATDFDFEALFESLPSPYMVLDTNLDIVAINQAYLDMTRRSRESLLGQNVFSAFPASDESRRILMESFQRVREYGLVDVLPVVHYGVAGIDGAEERSWSCTNVPIRDREGRVAFVLKQTQDISQLRKPEVAPNLMEASLDPQPGNLFERFEMVQVLNQTLLMTSRYLHRLFMEAPNFMCVLQGPDHVFELANLHFCTLAGDRDLRSKPIREAMPEIVGQECFAILDQVFRTGEAFSAPKMRVFLKNGKDGEIEEFFLDLVYQPVLDEKGAVASVFIEGCDVTGQARSEQRQSLLIRELHHRVRNTLATVQGVMNTTAKSSATIEEFQEAFTGRIASLAKTHSVMTEEMKQSVSFLQLLNQELCSHCDGEGRRIRLSGPAVDLPSQIAVPISMAIHELTTNAAKYGALAVEEGRIEIEWSMIELESGPGLLCEWREFDGPTVTPPAREGFGTMLLERVLAQQIKADVNAAYDPEGFRLRMIVPLQFENYALQAGRTRSDFHAGL</sequence>
<proteinExistence type="predicted"/>